<evidence type="ECO:0000313" key="2">
    <source>
        <dbReference type="Proteomes" id="UP000176650"/>
    </source>
</evidence>
<gene>
    <name evidence="1" type="ORF">A2988_04840</name>
</gene>
<protein>
    <submittedName>
        <fullName evidence="1">Uncharacterized protein</fullName>
    </submittedName>
</protein>
<dbReference type="EMBL" id="MEYS01000001">
    <property type="protein sequence ID" value="OGD34789.1"/>
    <property type="molecule type" value="Genomic_DNA"/>
</dbReference>
<dbReference type="STRING" id="1797298.A2988_04840"/>
<organism evidence="1 2">
    <name type="scientific">Candidatus Azambacteria bacterium RIFCSPLOWO2_01_FULL_46_25</name>
    <dbReference type="NCBI Taxonomy" id="1797298"/>
    <lineage>
        <taxon>Bacteria</taxon>
        <taxon>Candidatus Azamiibacteriota</taxon>
    </lineage>
</organism>
<reference evidence="1 2" key="1">
    <citation type="journal article" date="2016" name="Nat. Commun.">
        <title>Thousands of microbial genomes shed light on interconnected biogeochemical processes in an aquifer system.</title>
        <authorList>
            <person name="Anantharaman K."/>
            <person name="Brown C.T."/>
            <person name="Hug L.A."/>
            <person name="Sharon I."/>
            <person name="Castelle C.J."/>
            <person name="Probst A.J."/>
            <person name="Thomas B.C."/>
            <person name="Singh A."/>
            <person name="Wilkins M.J."/>
            <person name="Karaoz U."/>
            <person name="Brodie E.L."/>
            <person name="Williams K.H."/>
            <person name="Hubbard S.S."/>
            <person name="Banfield J.F."/>
        </authorList>
    </citation>
    <scope>NUCLEOTIDE SEQUENCE [LARGE SCALE GENOMIC DNA]</scope>
</reference>
<evidence type="ECO:0000313" key="1">
    <source>
        <dbReference type="EMBL" id="OGD34789.1"/>
    </source>
</evidence>
<name>A0A1F5BW21_9BACT</name>
<proteinExistence type="predicted"/>
<dbReference type="Proteomes" id="UP000176650">
    <property type="component" value="Unassembled WGS sequence"/>
</dbReference>
<accession>A0A1F5BW21</accession>
<comment type="caution">
    <text evidence="1">The sequence shown here is derived from an EMBL/GenBank/DDBJ whole genome shotgun (WGS) entry which is preliminary data.</text>
</comment>
<sequence>MEQKKKFIESEILTWSITAGLSRGTRVYKEGIEELDKKPSKEFLREEIPKRFGHSYHADSNTHIGNLRTLKEDIDKDKKCLSILDGQKIYFGRIQKIVNLYLKYCWVCFNDPKPVHCPFDRIILHDGLSLRNISWTSMTEDQYTEEVLTKAKEVAGGFEKITEWEIDFFNNANPTYLNV</sequence>
<dbReference type="AlphaFoldDB" id="A0A1F5BW21"/>